<evidence type="ECO:0000259" key="1">
    <source>
        <dbReference type="PROSITE" id="PS51702"/>
    </source>
</evidence>
<dbReference type="EMBL" id="JAVIPQ010000156">
    <property type="protein sequence ID" value="MDQ9556051.1"/>
    <property type="molecule type" value="Genomic_DNA"/>
</dbReference>
<dbReference type="Pfam" id="PF09039">
    <property type="entry name" value="HTH_Tnp_Mu_2"/>
    <property type="match status" value="1"/>
</dbReference>
<protein>
    <submittedName>
        <fullName evidence="2">Transposase domain-containing protein</fullName>
    </submittedName>
</protein>
<comment type="caution">
    <text evidence="2">The sequence shown here is derived from an EMBL/GenBank/DDBJ whole genome shotgun (WGS) entry which is preliminary data.</text>
</comment>
<dbReference type="SUPFAM" id="SSF53098">
    <property type="entry name" value="Ribonuclease H-like"/>
    <property type="match status" value="1"/>
</dbReference>
<dbReference type="Gene3D" id="3.30.420.10">
    <property type="entry name" value="Ribonuclease H-like superfamily/Ribonuclease H"/>
    <property type="match status" value="1"/>
</dbReference>
<gene>
    <name evidence="2" type="ORF">RF091_11060</name>
</gene>
<evidence type="ECO:0000313" key="3">
    <source>
        <dbReference type="Proteomes" id="UP001234811"/>
    </source>
</evidence>
<dbReference type="SUPFAM" id="SSF46955">
    <property type="entry name" value="Putative DNA-binding domain"/>
    <property type="match status" value="1"/>
</dbReference>
<feature type="domain" description="HTH Mu-type" evidence="1">
    <location>
        <begin position="8"/>
        <end position="77"/>
    </location>
</feature>
<dbReference type="Pfam" id="PF09299">
    <property type="entry name" value="Mu-transpos_C"/>
    <property type="match status" value="1"/>
</dbReference>
<dbReference type="InterPro" id="IPR009057">
    <property type="entry name" value="Homeodomain-like_sf"/>
</dbReference>
<dbReference type="InterPro" id="IPR036388">
    <property type="entry name" value="WH-like_DNA-bd_sf"/>
</dbReference>
<dbReference type="InterPro" id="IPR003314">
    <property type="entry name" value="Mu-type_HTH"/>
</dbReference>
<dbReference type="Pfam" id="PF02914">
    <property type="entry name" value="DDE_2"/>
    <property type="match status" value="1"/>
</dbReference>
<dbReference type="PROSITE" id="PS51702">
    <property type="entry name" value="HTH_MU"/>
    <property type="match status" value="1"/>
</dbReference>
<dbReference type="Gene3D" id="6.10.250.2550">
    <property type="match status" value="1"/>
</dbReference>
<dbReference type="InterPro" id="IPR004189">
    <property type="entry name" value="Phage_Mu_transposase"/>
</dbReference>
<accession>A0ABD5BIC4</accession>
<dbReference type="InterPro" id="IPR015126">
    <property type="entry name" value="Mu_I-gamma"/>
</dbReference>
<reference evidence="2 3" key="1">
    <citation type="submission" date="2023-07" db="EMBL/GenBank/DDBJ databases">
        <title>Pathogens genome sequencing project 196.</title>
        <authorList>
            <person name="Cao X."/>
        </authorList>
    </citation>
    <scope>NUCLEOTIDE SEQUENCE [LARGE SCALE GENOMIC DNA]</scope>
    <source>
        <strain evidence="2 3">SM41</strain>
    </source>
</reference>
<dbReference type="InterPro" id="IPR009061">
    <property type="entry name" value="DNA-bd_dom_put_sf"/>
</dbReference>
<evidence type="ECO:0000313" key="2">
    <source>
        <dbReference type="EMBL" id="MDQ9556051.1"/>
    </source>
</evidence>
<dbReference type="InterPro" id="IPR036397">
    <property type="entry name" value="RNaseH_sf"/>
</dbReference>
<organism evidence="2 3">
    <name type="scientific">Serratia marcescens</name>
    <dbReference type="NCBI Taxonomy" id="615"/>
    <lineage>
        <taxon>Bacteria</taxon>
        <taxon>Pseudomonadati</taxon>
        <taxon>Pseudomonadota</taxon>
        <taxon>Gammaproteobacteria</taxon>
        <taxon>Enterobacterales</taxon>
        <taxon>Yersiniaceae</taxon>
        <taxon>Serratia</taxon>
    </lineage>
</organism>
<sequence length="669" mass="76115">MNNVGVSNNIWLSINEILGAPGYPTTERGLRMAMDKQALANPDIRRKRQGSKAYEYSLNCLLPVARAFVLKQRGEVCVGHKTYKVPTKAEDTYCREALWHHWESATEKQRQSAQKKTEAVQAVVALVDTGIDVVTAFEAVAETHDASVASVRRWYYTARKYAREDWMVALLGQYGKSLETRRKKEADCDPEAWDFFLADFLRPERPAFRTAYARLADVAAARNWTIPSLSSMRRKLERDVPVEQRVLLREGQHAVMRLFPSQERTVADLSAMEWVNGDGYQHNVFVRWFNGEVLRPKTWIWQDVKTRKILAWRTDVSENSDSIRLSLSDMIERYGIPRKLTIDNTMAAANKWTTGGVPNRYRFKIKEDDPKGIIPLLGIELHWTSVLFGRGHGQAKPVERAFSHGGLGETVDKHPALAGAYTGANPMAKPDNYGDRVIEAEEFLRVLAEGIAFWNRRPNRNTEMCRGILSFDQAFEESYQQATVRKATPEQRRLLLLPAEAVRISESGTFVMEAGGKVQARKNRYFSERLLGIKPNKIVVRFDPMNLHQSVLCYTLDGRFICEATCIDKTGFGDTQAAREHKRKRNQFVKSTKEAAAAAKRMSALEAAELMPETVPPEPPESRVVEILRPAGNTMRRHIVEEQIEDDETEDAFSNAVSQLYTEFKNKQI</sequence>
<dbReference type="SUPFAM" id="SSF50610">
    <property type="entry name" value="mu transposase, C-terminal domain"/>
    <property type="match status" value="1"/>
</dbReference>
<dbReference type="InterPro" id="IPR009004">
    <property type="entry name" value="Transposase_Mu_C"/>
</dbReference>
<dbReference type="InterPro" id="IPR012337">
    <property type="entry name" value="RNaseH-like_sf"/>
</dbReference>
<dbReference type="Gene3D" id="1.10.10.60">
    <property type="entry name" value="Homeodomain-like"/>
    <property type="match status" value="2"/>
</dbReference>
<dbReference type="Gene3D" id="2.30.30.130">
    <property type="entry name" value="Transposase, Mu, C-terminal"/>
    <property type="match status" value="1"/>
</dbReference>
<proteinExistence type="predicted"/>
<dbReference type="Gene3D" id="1.10.10.10">
    <property type="entry name" value="Winged helix-like DNA-binding domain superfamily/Winged helix DNA-binding domain"/>
    <property type="match status" value="1"/>
</dbReference>
<dbReference type="AlphaFoldDB" id="A0ABD5BIC4"/>
<dbReference type="RefSeq" id="WP_094859772.1">
    <property type="nucleotide sequence ID" value="NZ_CP047682.1"/>
</dbReference>
<dbReference type="InterPro" id="IPR015378">
    <property type="entry name" value="Transposase-like_Mu_C"/>
</dbReference>
<dbReference type="Pfam" id="PF02316">
    <property type="entry name" value="HTH_Tnp_Mu_1"/>
    <property type="match status" value="1"/>
</dbReference>
<name>A0ABD5BIC4_SERMA</name>
<dbReference type="Proteomes" id="UP001234811">
    <property type="component" value="Unassembled WGS sequence"/>
</dbReference>
<dbReference type="SUPFAM" id="SSF46689">
    <property type="entry name" value="Homeodomain-like"/>
    <property type="match status" value="2"/>
</dbReference>